<keyword evidence="3" id="KW-1185">Reference proteome</keyword>
<feature type="transmembrane region" description="Helical" evidence="1">
    <location>
        <begin position="89"/>
        <end position="116"/>
    </location>
</feature>
<keyword evidence="1" id="KW-1133">Transmembrane helix</keyword>
<name>A0A7D3UQZ9_9VIRU</name>
<dbReference type="EMBL" id="MT418680">
    <property type="protein sequence ID" value="QKF94213.1"/>
    <property type="molecule type" value="Genomic_DNA"/>
</dbReference>
<organism evidence="2 3">
    <name type="scientific">Fadolivirus FV1/VV64</name>
    <dbReference type="NCBI Taxonomy" id="3070911"/>
    <lineage>
        <taxon>Viruses</taxon>
        <taxon>Varidnaviria</taxon>
        <taxon>Bamfordvirae</taxon>
        <taxon>Nucleocytoviricota</taxon>
        <taxon>Megaviricetes</taxon>
        <taxon>Imitervirales</taxon>
        <taxon>Mimiviridae</taxon>
        <taxon>Klosneuvirinae</taxon>
        <taxon>Fadolivirus</taxon>
        <taxon>Fadolivirus algeromassiliense</taxon>
    </lineage>
</organism>
<dbReference type="Proteomes" id="UP001162001">
    <property type="component" value="Segment"/>
</dbReference>
<evidence type="ECO:0000313" key="3">
    <source>
        <dbReference type="Proteomes" id="UP001162001"/>
    </source>
</evidence>
<evidence type="ECO:0000313" key="2">
    <source>
        <dbReference type="EMBL" id="QKF94213.1"/>
    </source>
</evidence>
<proteinExistence type="predicted"/>
<feature type="transmembrane region" description="Helical" evidence="1">
    <location>
        <begin position="7"/>
        <end position="32"/>
    </location>
</feature>
<dbReference type="SUPFAM" id="SSF101386">
    <property type="entry name" value="all-alpha NTP pyrophosphatases"/>
    <property type="match status" value="1"/>
</dbReference>
<gene>
    <name evidence="2" type="ORF">Fadolivirus_1_755</name>
</gene>
<keyword evidence="1" id="KW-0472">Membrane</keyword>
<accession>A0A7D3UQZ9</accession>
<reference evidence="2 3" key="1">
    <citation type="submission" date="2020-04" db="EMBL/GenBank/DDBJ databases">
        <title>Advantages and limits of metagenomic assembly and binning of a giant virus.</title>
        <authorList>
            <person name="Schulz F."/>
            <person name="Andreani J."/>
            <person name="Francis R."/>
            <person name="Boudjemaa H."/>
            <person name="Bou Khalil J.Y."/>
            <person name="Lee J."/>
            <person name="La Scola B."/>
            <person name="Woyke T."/>
        </authorList>
    </citation>
    <scope>NUCLEOTIDE SEQUENCE [LARGE SCALE GENOMIC DNA]</scope>
    <source>
        <strain evidence="2 3">FV1/VV64</strain>
    </source>
</reference>
<sequence>MLGLILFYVLYNTTIYGFTIALITILPFWLAYSIGMSEYARLNNIGTREQEKNRVLNSLIDEWDEFIVECENKNIFNALMEFGDFIHTFIKYATVCYLPVNTMNYPLFWFLIFWFIQPNSFKHGKRYFMNGCIRNHSNSKNLDHKCKYGKVFGILEFYKS</sequence>
<evidence type="ECO:0000256" key="1">
    <source>
        <dbReference type="SAM" id="Phobius"/>
    </source>
</evidence>
<protein>
    <submittedName>
        <fullName evidence="2">Uncharacterized protein</fullName>
    </submittedName>
</protein>
<keyword evidence="1" id="KW-0812">Transmembrane</keyword>